<protein>
    <recommendedName>
        <fullName evidence="3">DUF1064 domain-containing protein</fullName>
    </recommendedName>
</protein>
<dbReference type="Pfam" id="PF06356">
    <property type="entry name" value="DUF1064"/>
    <property type="match status" value="1"/>
</dbReference>
<gene>
    <name evidence="1" type="ORF">PCO31111_05058</name>
</gene>
<keyword evidence="2" id="KW-1185">Reference proteome</keyword>
<reference evidence="1 2" key="1">
    <citation type="submission" date="2019-08" db="EMBL/GenBank/DDBJ databases">
        <authorList>
            <person name="Peeters C."/>
        </authorList>
    </citation>
    <scope>NUCLEOTIDE SEQUENCE [LARGE SCALE GENOMIC DNA]</scope>
    <source>
        <strain evidence="1 2">LMG 31111</strain>
    </source>
</reference>
<evidence type="ECO:0000313" key="2">
    <source>
        <dbReference type="Proteomes" id="UP000383971"/>
    </source>
</evidence>
<sequence length="112" mass="12833">MAAKKPSKYRNEKCVVDGIKFDSRKEAQRWQELVLMQERGEITALERQVVFVLAPGVRINGRMAPALRYIADFVYERGDITVIEDAKGVVTPEYRIKRHLMAVKGLSIVEIK</sequence>
<accession>A0A5E4Z316</accession>
<dbReference type="Proteomes" id="UP000383971">
    <property type="component" value="Unassembled WGS sequence"/>
</dbReference>
<dbReference type="AlphaFoldDB" id="A0A5E4Z316"/>
<evidence type="ECO:0008006" key="3">
    <source>
        <dbReference type="Google" id="ProtNLM"/>
    </source>
</evidence>
<organism evidence="1 2">
    <name type="scientific">Pandoraea communis</name>
    <dbReference type="NCBI Taxonomy" id="2508297"/>
    <lineage>
        <taxon>Bacteria</taxon>
        <taxon>Pseudomonadati</taxon>
        <taxon>Pseudomonadota</taxon>
        <taxon>Betaproteobacteria</taxon>
        <taxon>Burkholderiales</taxon>
        <taxon>Burkholderiaceae</taxon>
        <taxon>Pandoraea</taxon>
    </lineage>
</organism>
<evidence type="ECO:0000313" key="1">
    <source>
        <dbReference type="EMBL" id="VVE55641.1"/>
    </source>
</evidence>
<name>A0A5E4Z316_9BURK</name>
<dbReference type="EMBL" id="CABPSE010000029">
    <property type="protein sequence ID" value="VVE55641.1"/>
    <property type="molecule type" value="Genomic_DNA"/>
</dbReference>
<dbReference type="InterPro" id="IPR009414">
    <property type="entry name" value="DUF1064"/>
</dbReference>
<proteinExistence type="predicted"/>